<keyword evidence="2" id="KW-1185">Reference proteome</keyword>
<comment type="caution">
    <text evidence="1">The sequence shown here is derived from an EMBL/GenBank/DDBJ whole genome shotgun (WGS) entry which is preliminary data.</text>
</comment>
<dbReference type="InterPro" id="IPR014347">
    <property type="entry name" value="Tautomerase/MIF_sf"/>
</dbReference>
<evidence type="ECO:0000313" key="2">
    <source>
        <dbReference type="Proteomes" id="UP001597493"/>
    </source>
</evidence>
<evidence type="ECO:0000313" key="1">
    <source>
        <dbReference type="EMBL" id="MFD2661443.1"/>
    </source>
</evidence>
<protein>
    <submittedName>
        <fullName evidence="1">Tautomerase family protein</fullName>
    </submittedName>
</protein>
<dbReference type="Gene3D" id="3.30.429.10">
    <property type="entry name" value="Macrophage Migration Inhibitory Factor"/>
    <property type="match status" value="1"/>
</dbReference>
<dbReference type="RefSeq" id="WP_379274281.1">
    <property type="nucleotide sequence ID" value="NZ_JBHUGT010000043.1"/>
</dbReference>
<dbReference type="Pfam" id="PF14552">
    <property type="entry name" value="Tautomerase_2"/>
    <property type="match status" value="1"/>
</dbReference>
<accession>A0ABW5QYS3</accession>
<gene>
    <name evidence="1" type="ORF">ACFSW5_14405</name>
</gene>
<dbReference type="SUPFAM" id="SSF55331">
    <property type="entry name" value="Tautomerase/MIF"/>
    <property type="match status" value="1"/>
</dbReference>
<dbReference type="PANTHER" id="PTHR38460">
    <property type="entry name" value="TAUTOMERASE YOLI-RELATED"/>
    <property type="match status" value="1"/>
</dbReference>
<dbReference type="PANTHER" id="PTHR38460:SF1">
    <property type="entry name" value="TAUTOMERASE YOLI-RELATED"/>
    <property type="match status" value="1"/>
</dbReference>
<sequence>MPFVRISYMEGKHGEERLLAAGRCILTALIEAFHIPEDDCFQVFHGHKRHEFVYSPSYLGVLRSDELLYIQITAKSGRTEEQKRRLYDRLAALLHERCGLRKEDVFVQLLETEFADWSFGLGEAQMLR</sequence>
<reference evidence="2" key="1">
    <citation type="journal article" date="2019" name="Int. J. Syst. Evol. Microbiol.">
        <title>The Global Catalogue of Microorganisms (GCM) 10K type strain sequencing project: providing services to taxonomists for standard genome sequencing and annotation.</title>
        <authorList>
            <consortium name="The Broad Institute Genomics Platform"/>
            <consortium name="The Broad Institute Genome Sequencing Center for Infectious Disease"/>
            <person name="Wu L."/>
            <person name="Ma J."/>
        </authorList>
    </citation>
    <scope>NUCLEOTIDE SEQUENCE [LARGE SCALE GENOMIC DNA]</scope>
    <source>
        <strain evidence="2">TISTR 1827</strain>
    </source>
</reference>
<name>A0ABW5QYS3_9BACL</name>
<dbReference type="EMBL" id="JBHUMY010000013">
    <property type="protein sequence ID" value="MFD2661443.1"/>
    <property type="molecule type" value="Genomic_DNA"/>
</dbReference>
<dbReference type="InterPro" id="IPR037479">
    <property type="entry name" value="Tauto_MSAD"/>
</dbReference>
<organism evidence="1 2">
    <name type="scientific">Paenibacillus thailandensis</name>
    <dbReference type="NCBI Taxonomy" id="393250"/>
    <lineage>
        <taxon>Bacteria</taxon>
        <taxon>Bacillati</taxon>
        <taxon>Bacillota</taxon>
        <taxon>Bacilli</taxon>
        <taxon>Bacillales</taxon>
        <taxon>Paenibacillaceae</taxon>
        <taxon>Paenibacillus</taxon>
    </lineage>
</organism>
<dbReference type="Proteomes" id="UP001597493">
    <property type="component" value="Unassembled WGS sequence"/>
</dbReference>
<proteinExistence type="predicted"/>